<dbReference type="EMBL" id="CP006644">
    <property type="protein sequence ID" value="AHE56477.1"/>
    <property type="molecule type" value="Genomic_DNA"/>
</dbReference>
<dbReference type="AlphaFoldDB" id="W0AIW3"/>
<dbReference type="Proteomes" id="UP000018851">
    <property type="component" value="Chromosome"/>
</dbReference>
<name>W0AIW3_9SPHN</name>
<dbReference type="HOGENOM" id="CLU_2411672_0_0_5"/>
<proteinExistence type="predicted"/>
<evidence type="ECO:0000313" key="2">
    <source>
        <dbReference type="EMBL" id="AHE56477.1"/>
    </source>
</evidence>
<feature type="transmembrane region" description="Helical" evidence="1">
    <location>
        <begin position="38"/>
        <end position="57"/>
    </location>
</feature>
<feature type="transmembrane region" description="Helical" evidence="1">
    <location>
        <begin position="7"/>
        <end position="26"/>
    </location>
</feature>
<protein>
    <submittedName>
        <fullName evidence="2">Uncharacterized protein</fullName>
    </submittedName>
</protein>
<organism evidence="2 3">
    <name type="scientific">Sphingomonas sanxanigenens DSM 19645 = NX02</name>
    <dbReference type="NCBI Taxonomy" id="1123269"/>
    <lineage>
        <taxon>Bacteria</taxon>
        <taxon>Pseudomonadati</taxon>
        <taxon>Pseudomonadota</taxon>
        <taxon>Alphaproteobacteria</taxon>
        <taxon>Sphingomonadales</taxon>
        <taxon>Sphingomonadaceae</taxon>
        <taxon>Sphingomonas</taxon>
    </lineage>
</organism>
<reference evidence="2 3" key="1">
    <citation type="submission" date="2013-07" db="EMBL/GenBank/DDBJ databases">
        <title>Completed genome of Sphingomonas sanxanigenens NX02.</title>
        <authorList>
            <person name="Ma T."/>
            <person name="Huang H."/>
            <person name="Wu M."/>
            <person name="Li X."/>
            <person name="Li G."/>
        </authorList>
    </citation>
    <scope>NUCLEOTIDE SEQUENCE [LARGE SCALE GENOMIC DNA]</scope>
    <source>
        <strain evidence="2 3">NX02</strain>
    </source>
</reference>
<feature type="transmembrane region" description="Helical" evidence="1">
    <location>
        <begin position="69"/>
        <end position="89"/>
    </location>
</feature>
<evidence type="ECO:0000313" key="3">
    <source>
        <dbReference type="Proteomes" id="UP000018851"/>
    </source>
</evidence>
<keyword evidence="1" id="KW-0472">Membrane</keyword>
<keyword evidence="1" id="KW-0812">Transmembrane</keyword>
<sequence>MAGATKIIGTVAGGAWTLLFAQMVLISLRPIGYAEIGSIAASIIVPALVAVTAFWIAFRSDFRAKKRALVVQILFLTVAAFCWLVVAAASGG</sequence>
<evidence type="ECO:0000256" key="1">
    <source>
        <dbReference type="SAM" id="Phobius"/>
    </source>
</evidence>
<gene>
    <name evidence="2" type="ORF">NX02_24350</name>
</gene>
<keyword evidence="3" id="KW-1185">Reference proteome</keyword>
<keyword evidence="1" id="KW-1133">Transmembrane helix</keyword>
<dbReference type="KEGG" id="ssan:NX02_24350"/>
<accession>W0AIW3</accession>